<dbReference type="EMBL" id="JAUSTN010000001">
    <property type="protein sequence ID" value="MDQ0274098.1"/>
    <property type="molecule type" value="Genomic_DNA"/>
</dbReference>
<dbReference type="HAMAP" id="MF_01161">
    <property type="entry name" value="tRNA_Ile_lys_synt"/>
    <property type="match status" value="1"/>
</dbReference>
<comment type="catalytic activity">
    <reaction evidence="7 8">
        <text>cytidine(34) in tRNA(Ile2) + L-lysine + ATP = lysidine(34) in tRNA(Ile2) + AMP + diphosphate + H(+)</text>
        <dbReference type="Rhea" id="RHEA:43744"/>
        <dbReference type="Rhea" id="RHEA-COMP:10625"/>
        <dbReference type="Rhea" id="RHEA-COMP:10670"/>
        <dbReference type="ChEBI" id="CHEBI:15378"/>
        <dbReference type="ChEBI" id="CHEBI:30616"/>
        <dbReference type="ChEBI" id="CHEBI:32551"/>
        <dbReference type="ChEBI" id="CHEBI:33019"/>
        <dbReference type="ChEBI" id="CHEBI:82748"/>
        <dbReference type="ChEBI" id="CHEBI:83665"/>
        <dbReference type="ChEBI" id="CHEBI:456215"/>
        <dbReference type="EC" id="6.3.4.19"/>
    </reaction>
</comment>
<dbReference type="GO" id="GO:0032267">
    <property type="term" value="F:tRNA(Ile)-lysidine synthase activity"/>
    <property type="evidence" value="ECO:0007669"/>
    <property type="project" value="UniProtKB-EC"/>
</dbReference>
<evidence type="ECO:0000259" key="9">
    <source>
        <dbReference type="SMART" id="SM00977"/>
    </source>
</evidence>
<keyword evidence="6 8" id="KW-0067">ATP-binding</keyword>
<dbReference type="InterPro" id="IPR012796">
    <property type="entry name" value="Lysidine-tRNA-synth_C"/>
</dbReference>
<comment type="domain">
    <text evidence="8">The N-terminal region contains the highly conserved SGGXDS motif, predicted to be a P-loop motif involved in ATP binding.</text>
</comment>
<dbReference type="NCBIfam" id="TIGR02433">
    <property type="entry name" value="lysidine_TilS_C"/>
    <property type="match status" value="1"/>
</dbReference>
<gene>
    <name evidence="8" type="primary">tilS</name>
    <name evidence="10" type="ORF">J2S72_000094</name>
</gene>
<feature type="domain" description="Lysidine-tRNA(Ile) synthetase C-terminal" evidence="9">
    <location>
        <begin position="357"/>
        <end position="431"/>
    </location>
</feature>
<dbReference type="RefSeq" id="WP_023056335.1">
    <property type="nucleotide sequence ID" value="NZ_JAUSTN010000001.1"/>
</dbReference>
<dbReference type="Gene3D" id="3.40.50.620">
    <property type="entry name" value="HUPs"/>
    <property type="match status" value="1"/>
</dbReference>
<sequence length="434" mass="50685">MFEKFNETIKTNNLIEKNDTILMGVSGGADSVYLFFGLLSLKEKYNLNLKCAHINHGIRESAKRDELYVKSLCDKYDVEFNLLSTNMNEYALKEKLSKEEAGRKLRYDFFNKIATSKAKIALAHNFDDNMETILFRIIRGTGISGLRGIPYKRDNIIRPLLDTKRQTIEEELKKLGIPWMLDETNLINDYSRNMLRNELIPFVEKNFNTSFKESLNRLRLNSTEIYDFISKETKAYTNKNYLEVEKVIDLDQGLLNEVIRTFILRNKNNLNSIDRNHIEAFINLMKSENGKSINLPGINLYKHDDKIFAQGKTIDRNESSLNLGENFTDFGKFELSKDKLNGEHVIVIDYESINGNLKVTKRESGDRFNPIGLKGSKKLKDFFNDIKISPFLRNEIPIIRDEKDIVWVVPYRMSENNKIKEDTKNKLWIKWEEK</sequence>
<evidence type="ECO:0000256" key="4">
    <source>
        <dbReference type="ARBA" id="ARBA00022694"/>
    </source>
</evidence>
<name>A0ABU0AUI1_9FIRM</name>
<dbReference type="InterPro" id="IPR012795">
    <property type="entry name" value="tRNA_Ile_lys_synt_N"/>
</dbReference>
<evidence type="ECO:0000256" key="6">
    <source>
        <dbReference type="ARBA" id="ARBA00022840"/>
    </source>
</evidence>
<evidence type="ECO:0000313" key="10">
    <source>
        <dbReference type="EMBL" id="MDQ0274098.1"/>
    </source>
</evidence>
<protein>
    <recommendedName>
        <fullName evidence="8">tRNA(Ile)-lysidine synthase</fullName>
        <ecNumber evidence="8">6.3.4.19</ecNumber>
    </recommendedName>
    <alternativeName>
        <fullName evidence="8">tRNA(Ile)-2-lysyl-cytidine synthase</fullName>
    </alternativeName>
    <alternativeName>
        <fullName evidence="8">tRNA(Ile)-lysidine synthetase</fullName>
    </alternativeName>
</protein>
<feature type="binding site" evidence="8">
    <location>
        <begin position="26"/>
        <end position="31"/>
    </location>
    <ligand>
        <name>ATP</name>
        <dbReference type="ChEBI" id="CHEBI:30616"/>
    </ligand>
</feature>
<keyword evidence="5 8" id="KW-0547">Nucleotide-binding</keyword>
<dbReference type="InterPro" id="IPR011063">
    <property type="entry name" value="TilS/TtcA_N"/>
</dbReference>
<dbReference type="Pfam" id="PF11734">
    <property type="entry name" value="TilS_C"/>
    <property type="match status" value="1"/>
</dbReference>
<comment type="caution">
    <text evidence="10">The sequence shown here is derived from an EMBL/GenBank/DDBJ whole genome shotgun (WGS) entry which is preliminary data.</text>
</comment>
<dbReference type="SUPFAM" id="SSF52402">
    <property type="entry name" value="Adenine nucleotide alpha hydrolases-like"/>
    <property type="match status" value="1"/>
</dbReference>
<reference evidence="10 11" key="1">
    <citation type="submission" date="2023-07" db="EMBL/GenBank/DDBJ databases">
        <title>Genomic Encyclopedia of Type Strains, Phase IV (KMG-IV): sequencing the most valuable type-strain genomes for metagenomic binning, comparative biology and taxonomic classification.</title>
        <authorList>
            <person name="Goeker M."/>
        </authorList>
    </citation>
    <scope>NUCLEOTIDE SEQUENCE [LARGE SCALE GENOMIC DNA]</scope>
    <source>
        <strain evidence="10 11">DSM 22616</strain>
    </source>
</reference>
<dbReference type="InterPro" id="IPR014729">
    <property type="entry name" value="Rossmann-like_a/b/a_fold"/>
</dbReference>
<evidence type="ECO:0000256" key="2">
    <source>
        <dbReference type="ARBA" id="ARBA00022490"/>
    </source>
</evidence>
<dbReference type="Pfam" id="PF01171">
    <property type="entry name" value="ATP_bind_3"/>
    <property type="match status" value="1"/>
</dbReference>
<dbReference type="SUPFAM" id="SSF56037">
    <property type="entry name" value="PheT/TilS domain"/>
    <property type="match status" value="1"/>
</dbReference>
<proteinExistence type="inferred from homology"/>
<dbReference type="PANTHER" id="PTHR43033:SF1">
    <property type="entry name" value="TRNA(ILE)-LYSIDINE SYNTHASE-RELATED"/>
    <property type="match status" value="1"/>
</dbReference>
<organism evidence="10 11">
    <name type="scientific">Peptoniphilus koenoeneniae</name>
    <dbReference type="NCBI Taxonomy" id="507751"/>
    <lineage>
        <taxon>Bacteria</taxon>
        <taxon>Bacillati</taxon>
        <taxon>Bacillota</taxon>
        <taxon>Tissierellia</taxon>
        <taxon>Tissierellales</taxon>
        <taxon>Peptoniphilaceae</taxon>
        <taxon>Peptoniphilus</taxon>
    </lineage>
</organism>
<keyword evidence="2 8" id="KW-0963">Cytoplasm</keyword>
<dbReference type="CDD" id="cd01992">
    <property type="entry name" value="TilS_N"/>
    <property type="match status" value="1"/>
</dbReference>
<keyword evidence="11" id="KW-1185">Reference proteome</keyword>
<keyword evidence="4 8" id="KW-0819">tRNA processing</keyword>
<dbReference type="InterPro" id="IPR012094">
    <property type="entry name" value="tRNA_Ile_lys_synt"/>
</dbReference>
<evidence type="ECO:0000313" key="11">
    <source>
        <dbReference type="Proteomes" id="UP001236559"/>
    </source>
</evidence>
<evidence type="ECO:0000256" key="5">
    <source>
        <dbReference type="ARBA" id="ARBA00022741"/>
    </source>
</evidence>
<evidence type="ECO:0000256" key="1">
    <source>
        <dbReference type="ARBA" id="ARBA00004496"/>
    </source>
</evidence>
<dbReference type="NCBIfam" id="TIGR02432">
    <property type="entry name" value="lysidine_TilS_N"/>
    <property type="match status" value="1"/>
</dbReference>
<evidence type="ECO:0000256" key="7">
    <source>
        <dbReference type="ARBA" id="ARBA00048539"/>
    </source>
</evidence>
<dbReference type="SMART" id="SM00977">
    <property type="entry name" value="TilS_C"/>
    <property type="match status" value="1"/>
</dbReference>
<dbReference type="PANTHER" id="PTHR43033">
    <property type="entry name" value="TRNA(ILE)-LYSIDINE SYNTHASE-RELATED"/>
    <property type="match status" value="1"/>
</dbReference>
<dbReference type="EC" id="6.3.4.19" evidence="8"/>
<keyword evidence="3 8" id="KW-0436">Ligase</keyword>
<dbReference type="Proteomes" id="UP001236559">
    <property type="component" value="Unassembled WGS sequence"/>
</dbReference>
<comment type="function">
    <text evidence="8">Ligates lysine onto the cytidine present at position 34 of the AUA codon-specific tRNA(Ile) that contains the anticodon CAU, in an ATP-dependent manner. Cytidine is converted to lysidine, thus changing the amino acid specificity of the tRNA from methionine to isoleucine.</text>
</comment>
<accession>A0ABU0AUI1</accession>
<comment type="similarity">
    <text evidence="8">Belongs to the tRNA(Ile)-lysidine synthase family.</text>
</comment>
<comment type="subcellular location">
    <subcellularLocation>
        <location evidence="1 8">Cytoplasm</location>
    </subcellularLocation>
</comment>
<evidence type="ECO:0000256" key="8">
    <source>
        <dbReference type="HAMAP-Rule" id="MF_01161"/>
    </source>
</evidence>
<evidence type="ECO:0000256" key="3">
    <source>
        <dbReference type="ARBA" id="ARBA00022598"/>
    </source>
</evidence>